<protein>
    <submittedName>
        <fullName evidence="1">Uncharacterized protein</fullName>
    </submittedName>
</protein>
<dbReference type="AlphaFoldDB" id="A0A7J7Y5G5"/>
<gene>
    <name evidence="1" type="ORF">mRhiFer1_009995</name>
</gene>
<evidence type="ECO:0000313" key="1">
    <source>
        <dbReference type="EMBL" id="KAF6357064.1"/>
    </source>
</evidence>
<proteinExistence type="predicted"/>
<comment type="caution">
    <text evidence="1">The sequence shown here is derived from an EMBL/GenBank/DDBJ whole genome shotgun (WGS) entry which is preliminary data.</text>
</comment>
<name>A0A7J7Y5G5_RHIFE</name>
<evidence type="ECO:0000313" key="2">
    <source>
        <dbReference type="Proteomes" id="UP000585614"/>
    </source>
</evidence>
<dbReference type="EMBL" id="JACAGC010000007">
    <property type="protein sequence ID" value="KAF6357064.1"/>
    <property type="molecule type" value="Genomic_DNA"/>
</dbReference>
<dbReference type="Proteomes" id="UP000585614">
    <property type="component" value="Unassembled WGS sequence"/>
</dbReference>
<sequence>MRLLYCIHFKRWSSSLLVSLGKIRLSSGPCPSRNLGETHLQTQFRSRLFNSGTLGKSGCSPNVWNKDSILVLIPCTVVRPRSARSVLCPNAPLCQPSGVDVLCPIPGPHALRWVSVLSLHFPEYIPTACSSPYT</sequence>
<reference evidence="1 2" key="1">
    <citation type="journal article" date="2020" name="Nature">
        <title>Six reference-quality genomes reveal evolution of bat adaptations.</title>
        <authorList>
            <person name="Jebb D."/>
            <person name="Huang Z."/>
            <person name="Pippel M."/>
            <person name="Hughes G.M."/>
            <person name="Lavrichenko K."/>
            <person name="Devanna P."/>
            <person name="Winkler S."/>
            <person name="Jermiin L.S."/>
            <person name="Skirmuntt E.C."/>
            <person name="Katzourakis A."/>
            <person name="Burkitt-Gray L."/>
            <person name="Ray D.A."/>
            <person name="Sullivan K.A.M."/>
            <person name="Roscito J.G."/>
            <person name="Kirilenko B.M."/>
            <person name="Davalos L.M."/>
            <person name="Corthals A.P."/>
            <person name="Power M.L."/>
            <person name="Jones G."/>
            <person name="Ransome R.D."/>
            <person name="Dechmann D.K.N."/>
            <person name="Locatelli A.G."/>
            <person name="Puechmaille S.J."/>
            <person name="Fedrigo O."/>
            <person name="Jarvis E.D."/>
            <person name="Hiller M."/>
            <person name="Vernes S.C."/>
            <person name="Myers E.W."/>
            <person name="Teeling E.C."/>
        </authorList>
    </citation>
    <scope>NUCLEOTIDE SEQUENCE [LARGE SCALE GENOMIC DNA]</scope>
    <source>
        <strain evidence="1">MRhiFer1</strain>
        <tissue evidence="1">Lung</tissue>
    </source>
</reference>
<organism evidence="1 2">
    <name type="scientific">Rhinolophus ferrumequinum</name>
    <name type="common">Greater horseshoe bat</name>
    <dbReference type="NCBI Taxonomy" id="59479"/>
    <lineage>
        <taxon>Eukaryota</taxon>
        <taxon>Metazoa</taxon>
        <taxon>Chordata</taxon>
        <taxon>Craniata</taxon>
        <taxon>Vertebrata</taxon>
        <taxon>Euteleostomi</taxon>
        <taxon>Mammalia</taxon>
        <taxon>Eutheria</taxon>
        <taxon>Laurasiatheria</taxon>
        <taxon>Chiroptera</taxon>
        <taxon>Yinpterochiroptera</taxon>
        <taxon>Rhinolophoidea</taxon>
        <taxon>Rhinolophidae</taxon>
        <taxon>Rhinolophinae</taxon>
        <taxon>Rhinolophus</taxon>
    </lineage>
</organism>
<accession>A0A7J7Y5G5</accession>